<dbReference type="InterPro" id="IPR042127">
    <property type="entry name" value="TMEM45"/>
</dbReference>
<dbReference type="Ensembl" id="ENSLCAT00010031662.1">
    <property type="protein sequence ID" value="ENSLCAP00010030969.1"/>
    <property type="gene ID" value="ENSLCAG00010014552.1"/>
</dbReference>
<dbReference type="InParanoid" id="A0A4W6DY84"/>
<keyword evidence="5 6" id="KW-0472">Membrane</keyword>
<sequence>MGSFKGHALPGSFFLVAGIWWSGKYSLWHATRRNKNIGSTRLASRASQRRLEIIENSVILFFSFFGMLAEQFFADGPRLHLYDFAEKHWEHLMNWQHATMYLFFGLAGTVSLIIHTTEAAPLALDRLMLAIAFFNEGFLFLYHLHGRSMLDVHVHQLLLYAIFGEALVASLEVFHRGNIILELMRCTLTVLQGSWFWQCGSLQIEEDSSDGNGTFEAQREGPRVRGRDFMKRTVVHLHCDSCISQSNQGYNVCSNATRSKACRQKRDKDMVSRCFILEIQYISTSALFNQLYTPL</sequence>
<keyword evidence="8" id="KW-1185">Reference proteome</keyword>
<feature type="transmembrane region" description="Helical" evidence="6">
    <location>
        <begin position="127"/>
        <end position="145"/>
    </location>
</feature>
<evidence type="ECO:0000256" key="4">
    <source>
        <dbReference type="ARBA" id="ARBA00022989"/>
    </source>
</evidence>
<proteinExistence type="inferred from homology"/>
<dbReference type="Pfam" id="PF04819">
    <property type="entry name" value="DUF716"/>
    <property type="match status" value="1"/>
</dbReference>
<evidence type="ECO:0000313" key="8">
    <source>
        <dbReference type="Proteomes" id="UP000314980"/>
    </source>
</evidence>
<dbReference type="AlphaFoldDB" id="A0A4W6DY84"/>
<reference evidence="7" key="3">
    <citation type="submission" date="2025-09" db="UniProtKB">
        <authorList>
            <consortium name="Ensembl"/>
        </authorList>
    </citation>
    <scope>IDENTIFICATION</scope>
</reference>
<protein>
    <submittedName>
        <fullName evidence="7">Transmembrane protein 45a</fullName>
    </submittedName>
</protein>
<dbReference type="InterPro" id="IPR006904">
    <property type="entry name" value="DUF716"/>
</dbReference>
<evidence type="ECO:0000256" key="2">
    <source>
        <dbReference type="ARBA" id="ARBA00006948"/>
    </source>
</evidence>
<keyword evidence="4 6" id="KW-1133">Transmembrane helix</keyword>
<keyword evidence="3 6" id="KW-0812">Transmembrane</keyword>
<gene>
    <name evidence="7" type="primary">TMEM45A</name>
    <name evidence="7" type="synonym">tmem45a</name>
</gene>
<dbReference type="Proteomes" id="UP000314980">
    <property type="component" value="Unassembled WGS sequence"/>
</dbReference>
<comment type="subcellular location">
    <subcellularLocation>
        <location evidence="1">Membrane</location>
        <topology evidence="1">Multi-pass membrane protein</topology>
    </subcellularLocation>
</comment>
<evidence type="ECO:0000256" key="1">
    <source>
        <dbReference type="ARBA" id="ARBA00004141"/>
    </source>
</evidence>
<dbReference type="GO" id="GO:0016020">
    <property type="term" value="C:membrane"/>
    <property type="evidence" value="ECO:0007669"/>
    <property type="project" value="UniProtKB-SubCell"/>
</dbReference>
<feature type="transmembrane region" description="Helical" evidence="6">
    <location>
        <begin position="12"/>
        <end position="30"/>
    </location>
</feature>
<feature type="transmembrane region" description="Helical" evidence="6">
    <location>
        <begin position="94"/>
        <end position="115"/>
    </location>
</feature>
<dbReference type="PANTHER" id="PTHR16007">
    <property type="entry name" value="EPIDIDYMAL MEMBRANE PROTEIN E9-RELATED"/>
    <property type="match status" value="1"/>
</dbReference>
<accession>A0A4W6DY84</accession>
<dbReference type="STRING" id="8187.ENSLCAP00010030969"/>
<organism evidence="7 8">
    <name type="scientific">Lates calcarifer</name>
    <name type="common">Barramundi</name>
    <name type="synonym">Holocentrus calcarifer</name>
    <dbReference type="NCBI Taxonomy" id="8187"/>
    <lineage>
        <taxon>Eukaryota</taxon>
        <taxon>Metazoa</taxon>
        <taxon>Chordata</taxon>
        <taxon>Craniata</taxon>
        <taxon>Vertebrata</taxon>
        <taxon>Euteleostomi</taxon>
        <taxon>Actinopterygii</taxon>
        <taxon>Neopterygii</taxon>
        <taxon>Teleostei</taxon>
        <taxon>Neoteleostei</taxon>
        <taxon>Acanthomorphata</taxon>
        <taxon>Carangaria</taxon>
        <taxon>Carangaria incertae sedis</taxon>
        <taxon>Centropomidae</taxon>
        <taxon>Lates</taxon>
    </lineage>
</organism>
<reference evidence="7" key="2">
    <citation type="submission" date="2025-08" db="UniProtKB">
        <authorList>
            <consortium name="Ensembl"/>
        </authorList>
    </citation>
    <scope>IDENTIFICATION</scope>
</reference>
<dbReference type="PANTHER" id="PTHR16007:SF21">
    <property type="entry name" value="TRANSMEMBRANE PROTEIN 45A"/>
    <property type="match status" value="1"/>
</dbReference>
<name>A0A4W6DY84_LATCA</name>
<evidence type="ECO:0000256" key="6">
    <source>
        <dbReference type="SAM" id="Phobius"/>
    </source>
</evidence>
<reference evidence="8" key="1">
    <citation type="submission" date="2015-09" db="EMBL/GenBank/DDBJ databases">
        <authorList>
            <person name="Sai Rama Sridatta P."/>
        </authorList>
    </citation>
    <scope>NUCLEOTIDE SEQUENCE [LARGE SCALE GENOMIC DNA]</scope>
</reference>
<evidence type="ECO:0000313" key="7">
    <source>
        <dbReference type="Ensembl" id="ENSLCAP00010030969.1"/>
    </source>
</evidence>
<dbReference type="FunCoup" id="A0A4W6DY84">
    <property type="interactions" value="21"/>
</dbReference>
<feature type="transmembrane region" description="Helical" evidence="6">
    <location>
        <begin position="51"/>
        <end position="74"/>
    </location>
</feature>
<evidence type="ECO:0000256" key="3">
    <source>
        <dbReference type="ARBA" id="ARBA00022692"/>
    </source>
</evidence>
<feature type="transmembrane region" description="Helical" evidence="6">
    <location>
        <begin position="157"/>
        <end position="175"/>
    </location>
</feature>
<evidence type="ECO:0000256" key="5">
    <source>
        <dbReference type="ARBA" id="ARBA00023136"/>
    </source>
</evidence>
<dbReference type="GeneTree" id="ENSGT00940000155530"/>
<comment type="similarity">
    <text evidence="2">Belongs to the TMEM45 family.</text>
</comment>